<dbReference type="InterPro" id="IPR043128">
    <property type="entry name" value="Rev_trsase/Diguanyl_cyclase"/>
</dbReference>
<keyword evidence="5" id="KW-1185">Reference proteome</keyword>
<feature type="domain" description="GGDEF" evidence="3">
    <location>
        <begin position="364"/>
        <end position="497"/>
    </location>
</feature>
<organism evidence="4 5">
    <name type="scientific">Mycolicibacterium pallens</name>
    <dbReference type="NCBI Taxonomy" id="370524"/>
    <lineage>
        <taxon>Bacteria</taxon>
        <taxon>Bacillati</taxon>
        <taxon>Actinomycetota</taxon>
        <taxon>Actinomycetes</taxon>
        <taxon>Mycobacteriales</taxon>
        <taxon>Mycobacteriaceae</taxon>
        <taxon>Mycolicibacterium</taxon>
    </lineage>
</organism>
<feature type="transmembrane region" description="Helical" evidence="1">
    <location>
        <begin position="279"/>
        <end position="305"/>
    </location>
</feature>
<dbReference type="InterPro" id="IPR052155">
    <property type="entry name" value="Biofilm_reg_signaling"/>
</dbReference>
<dbReference type="CDD" id="cd01948">
    <property type="entry name" value="EAL"/>
    <property type="match status" value="1"/>
</dbReference>
<dbReference type="EMBL" id="CP080333">
    <property type="protein sequence ID" value="QYL20155.1"/>
    <property type="molecule type" value="Genomic_DNA"/>
</dbReference>
<dbReference type="InterPro" id="IPR000160">
    <property type="entry name" value="GGDEF_dom"/>
</dbReference>
<feature type="transmembrane region" description="Helical" evidence="1">
    <location>
        <begin position="181"/>
        <end position="200"/>
    </location>
</feature>
<feature type="transmembrane region" description="Helical" evidence="1">
    <location>
        <begin position="52"/>
        <end position="72"/>
    </location>
</feature>
<keyword evidence="1" id="KW-1133">Transmembrane helix</keyword>
<dbReference type="SMART" id="SM00052">
    <property type="entry name" value="EAL"/>
    <property type="match status" value="1"/>
</dbReference>
<dbReference type="PROSITE" id="PS51257">
    <property type="entry name" value="PROKAR_LIPOPROTEIN"/>
    <property type="match status" value="1"/>
</dbReference>
<feature type="transmembrane region" description="Helical" evidence="1">
    <location>
        <begin position="20"/>
        <end position="40"/>
    </location>
</feature>
<dbReference type="InterPro" id="IPR001633">
    <property type="entry name" value="EAL_dom"/>
</dbReference>
<evidence type="ECO:0000259" key="2">
    <source>
        <dbReference type="PROSITE" id="PS50883"/>
    </source>
</evidence>
<feature type="domain" description="EAL" evidence="2">
    <location>
        <begin position="524"/>
        <end position="777"/>
    </location>
</feature>
<gene>
    <name evidence="4" type="ORF">K0O64_26980</name>
</gene>
<dbReference type="SUPFAM" id="SSF141868">
    <property type="entry name" value="EAL domain-like"/>
    <property type="match status" value="1"/>
</dbReference>
<feature type="transmembrane region" description="Helical" evidence="1">
    <location>
        <begin position="207"/>
        <end position="228"/>
    </location>
</feature>
<proteinExistence type="predicted"/>
<dbReference type="Gene3D" id="3.30.70.270">
    <property type="match status" value="1"/>
</dbReference>
<dbReference type="InterPro" id="IPR029787">
    <property type="entry name" value="Nucleotide_cyclase"/>
</dbReference>
<dbReference type="InterPro" id="IPR035919">
    <property type="entry name" value="EAL_sf"/>
</dbReference>
<feature type="transmembrane region" description="Helical" evidence="1">
    <location>
        <begin position="240"/>
        <end position="258"/>
    </location>
</feature>
<evidence type="ECO:0000256" key="1">
    <source>
        <dbReference type="SAM" id="Phobius"/>
    </source>
</evidence>
<dbReference type="Pfam" id="PF00563">
    <property type="entry name" value="EAL"/>
    <property type="match status" value="1"/>
</dbReference>
<dbReference type="Pfam" id="PF00990">
    <property type="entry name" value="GGDEF"/>
    <property type="match status" value="1"/>
</dbReference>
<reference evidence="4 5" key="1">
    <citation type="submission" date="2021-07" db="EMBL/GenBank/DDBJ databases">
        <title>Whole genome sequencing of non-tuberculosis mycobacteria type-strains.</title>
        <authorList>
            <person name="Igarashi Y."/>
            <person name="Osugi A."/>
            <person name="Mitarai S."/>
        </authorList>
    </citation>
    <scope>NUCLEOTIDE SEQUENCE [LARGE SCALE GENOMIC DNA]</scope>
    <source>
        <strain evidence="4 5">JCM 16370</strain>
    </source>
</reference>
<feature type="transmembrane region" description="Helical" evidence="1">
    <location>
        <begin position="143"/>
        <end position="161"/>
    </location>
</feature>
<dbReference type="PROSITE" id="PS50887">
    <property type="entry name" value="GGDEF"/>
    <property type="match status" value="1"/>
</dbReference>
<dbReference type="SMART" id="SM00267">
    <property type="entry name" value="GGDEF"/>
    <property type="match status" value="1"/>
</dbReference>
<dbReference type="SUPFAM" id="SSF55073">
    <property type="entry name" value="Nucleotide cyclase"/>
    <property type="match status" value="1"/>
</dbReference>
<evidence type="ECO:0000313" key="5">
    <source>
        <dbReference type="Proteomes" id="UP000825367"/>
    </source>
</evidence>
<accession>A0ABX8VQV6</accession>
<evidence type="ECO:0000259" key="3">
    <source>
        <dbReference type="PROSITE" id="PS50887"/>
    </source>
</evidence>
<dbReference type="Proteomes" id="UP000825367">
    <property type="component" value="Chromosome"/>
</dbReference>
<dbReference type="PANTHER" id="PTHR44757">
    <property type="entry name" value="DIGUANYLATE CYCLASE DGCP"/>
    <property type="match status" value="1"/>
</dbReference>
<name>A0ABX8VQV6_9MYCO</name>
<sequence>MVHRGDAAVDDRKVLLQSAVLIGASAVSCLLLALAFAFGWGGDNTIRIIDGLAFAAFGAYAAVCSVIAARAAHGRNRTAWTTMAVALSAWTVGELTRAFLTLVMERSLFPSPADFLYLIFVVLAPVAFLQFPAEPTQGSRSRMLFDALIVATSLFLVLWVVVLGNVYRATGVDSVMQGRALLYPLFILLVYVGAMVYVVRAGASNSVVMWLFMGGVTLMAFSGITFAFLQGSNSYHPGHVTSIGWALGMSCFGAAALLSRRPRPPVPPTPAPRSSIALWLPYVPLLIAGTIAPAIVMTGLLRILVPILMTLICVRQVVSGWENRRLLTAAADQALRDPLTGLANRTLFQDRLAHAMALRGRDNRPVAVLSLDLDDFKLINDSMGHPAADSLLIHVGERIAGCVRAGDTVARLGGDEFALLLEGDVDEAHLVCERVIAAFDTPFLIDGHEVLIRPSAGMAATSLADNDMTAEELVKRADTAMYFAKRSRSSTVHTFSPDMMLLDPDVAELARDGEARSAETGAEQVRLLGELRRTIDRGGLEMVYQPKLDLTTGRIAGVEALLRWPHPRLKMLRPGAFMPLILRHGLMRPVTDLVFRKVLDDCARWDSMGLKVPVAVNLFAPLLRDAQLPDTVRRVLQERNLAPGLLTIEITEDLVLDEVGRVTGVLQQLRDDGVRIAIDDFGSGYSALSYLRDLPIDEVKFDRHFIASVATDARAAAVVSPVIEMTHNLGMTVVAEGVEDAETAHWLREHGCDIGQGYYFSMPVAADEISALVAAEARH</sequence>
<feature type="transmembrane region" description="Helical" evidence="1">
    <location>
        <begin position="115"/>
        <end position="131"/>
    </location>
</feature>
<dbReference type="PANTHER" id="PTHR44757:SF2">
    <property type="entry name" value="BIOFILM ARCHITECTURE MAINTENANCE PROTEIN MBAA"/>
    <property type="match status" value="1"/>
</dbReference>
<dbReference type="Gene3D" id="3.20.20.450">
    <property type="entry name" value="EAL domain"/>
    <property type="match status" value="1"/>
</dbReference>
<protein>
    <submittedName>
        <fullName evidence="4">EAL domain-containing protein</fullName>
    </submittedName>
</protein>
<evidence type="ECO:0000313" key="4">
    <source>
        <dbReference type="EMBL" id="QYL20155.1"/>
    </source>
</evidence>
<dbReference type="NCBIfam" id="TIGR00254">
    <property type="entry name" value="GGDEF"/>
    <property type="match status" value="1"/>
</dbReference>
<dbReference type="PROSITE" id="PS50883">
    <property type="entry name" value="EAL"/>
    <property type="match status" value="1"/>
</dbReference>
<dbReference type="CDD" id="cd01949">
    <property type="entry name" value="GGDEF"/>
    <property type="match status" value="1"/>
</dbReference>
<keyword evidence="1" id="KW-0472">Membrane</keyword>
<feature type="transmembrane region" description="Helical" evidence="1">
    <location>
        <begin position="84"/>
        <end position="103"/>
    </location>
</feature>
<keyword evidence="1" id="KW-0812">Transmembrane</keyword>